<dbReference type="EMBL" id="JRLX01000002">
    <property type="protein sequence ID" value="KGO87982.1"/>
    <property type="molecule type" value="Genomic_DNA"/>
</dbReference>
<dbReference type="SUPFAM" id="SSF56436">
    <property type="entry name" value="C-type lectin-like"/>
    <property type="match status" value="1"/>
</dbReference>
<dbReference type="NCBIfam" id="TIGR04131">
    <property type="entry name" value="Bac_Flav_CTERM"/>
    <property type="match status" value="1"/>
</dbReference>
<dbReference type="Proteomes" id="UP000030152">
    <property type="component" value="Unassembled WGS sequence"/>
</dbReference>
<dbReference type="InterPro" id="IPR016187">
    <property type="entry name" value="CTDL_fold"/>
</dbReference>
<dbReference type="Gene3D" id="3.10.100.10">
    <property type="entry name" value="Mannose-Binding Protein A, subunit A"/>
    <property type="match status" value="1"/>
</dbReference>
<proteinExistence type="predicted"/>
<dbReference type="Pfam" id="PF13585">
    <property type="entry name" value="CHU_C"/>
    <property type="match status" value="1"/>
</dbReference>
<reference evidence="2 3" key="1">
    <citation type="submission" date="2013-09" db="EMBL/GenBank/DDBJ databases">
        <authorList>
            <person name="Zeng Z."/>
            <person name="Chen C."/>
        </authorList>
    </citation>
    <scope>NUCLEOTIDE SEQUENCE [LARGE SCALE GENOMIC DNA]</scope>
    <source>
        <strain evidence="2 3">WB 3.3-2</strain>
    </source>
</reference>
<dbReference type="eggNOG" id="COG3291">
    <property type="taxonomic scope" value="Bacteria"/>
</dbReference>
<dbReference type="InterPro" id="IPR044023">
    <property type="entry name" value="Ig_7"/>
</dbReference>
<evidence type="ECO:0000313" key="2">
    <source>
        <dbReference type="EMBL" id="KGO87982.1"/>
    </source>
</evidence>
<dbReference type="InterPro" id="IPR016186">
    <property type="entry name" value="C-type_lectin-like/link_sf"/>
</dbReference>
<dbReference type="InterPro" id="IPR026341">
    <property type="entry name" value="T9SS_type_B"/>
</dbReference>
<evidence type="ECO:0000259" key="1">
    <source>
        <dbReference type="PROSITE" id="PS50041"/>
    </source>
</evidence>
<name>A0A0A2M5N7_9FLAO</name>
<dbReference type="Pfam" id="PF19081">
    <property type="entry name" value="Ig_7"/>
    <property type="match status" value="2"/>
</dbReference>
<evidence type="ECO:0000313" key="3">
    <source>
        <dbReference type="Proteomes" id="UP000030152"/>
    </source>
</evidence>
<keyword evidence="3" id="KW-1185">Reference proteome</keyword>
<organism evidence="2 3">
    <name type="scientific">Flavobacterium rivuli WB 3.3-2 = DSM 21788</name>
    <dbReference type="NCBI Taxonomy" id="1121895"/>
    <lineage>
        <taxon>Bacteria</taxon>
        <taxon>Pseudomonadati</taxon>
        <taxon>Bacteroidota</taxon>
        <taxon>Flavobacteriia</taxon>
        <taxon>Flavobacteriales</taxon>
        <taxon>Flavobacteriaceae</taxon>
        <taxon>Flavobacterium</taxon>
    </lineage>
</organism>
<comment type="caution">
    <text evidence="2">The sequence shown here is derived from an EMBL/GenBank/DDBJ whole genome shotgun (WGS) entry which is preliminary data.</text>
</comment>
<feature type="domain" description="C-type lectin" evidence="1">
    <location>
        <begin position="137"/>
        <end position="260"/>
    </location>
</feature>
<sequence length="694" mass="72756">MLCYSFAGFAQTNNPPVVVATGNQVYCPGSPVNVVTSFSVTDPDPADTTLEAVYVQISSGYVNGQDILALTTPVAGVAATWNAAAGKLTLRGSAGQQLPFATFEAAVNNVTYNSSATNPTGTRTFSISIGAANYLESTQHYYLYIPSLGISWTSARDAAAASRYYGLTGYLATLLSADEAQLCGEQATGTGWIGGSDAETEGVWKWVTGPEAGTVFWNGTVNGSTPNFAYWNVNEPNNMNEEDYAHITAPGVGIAGAWNDLNVNGDPNGDYQAKGYIVEYGGTTGDPVLNISATTTISISGITASAAAAAACGTGSSVTLTATANTGIVYWYADANGGTPIYTDTTGAGFTTPILTQTTTYYASAYDATCTTATRTAVRAVVNLIPTVAVTNAVVVVCGTEPPVLQATASEGTIHWYTTATGGTEIGMGSPFTAPAVTANTTFYAEAVSVNGCISAARESVTVNHFDAPAAIADTAINFCEGSSVDLDATMAGVTGYVWDTAAADMTAIIEVDEPGTYSVVLTNASGCSTTRTFIVTELAAPDIASVAVTSTTATVIMADATPENYTYSLDRINYQSSPVFRNLGSGVYRVYARSINLCGIDNKTFFIDLIPKVFTPNGDLVNDVFTLADMPSLPQATIDIFDRYGKFIISLNRQNRFWDGTLNGSPLPASDYWYIVKLDEVTPEIKGHFSLLR</sequence>
<accession>A0A0A2M5N7</accession>
<gene>
    <name evidence="2" type="ORF">Q765_02645</name>
</gene>
<dbReference type="PROSITE" id="PS50041">
    <property type="entry name" value="C_TYPE_LECTIN_2"/>
    <property type="match status" value="1"/>
</dbReference>
<protein>
    <recommendedName>
        <fullName evidence="1">C-type lectin domain-containing protein</fullName>
    </recommendedName>
</protein>
<dbReference type="InterPro" id="IPR001304">
    <property type="entry name" value="C-type_lectin-like"/>
</dbReference>
<dbReference type="AlphaFoldDB" id="A0A0A2M5N7"/>
<dbReference type="STRING" id="1121895.GCA_000378485_01241"/>